<name>A0A9P7E9S8_9AGAM</name>
<proteinExistence type="predicted"/>
<sequence length="208" mass="23720">MLSKSPLFSNNSPRPLIGTVTPRPWFYLEFVYDEQFRLATHTLALASSTRELSRFRTITRHKGPRGLYIQFKATSGAVELCTRNILLTQWARERMHQHEIYAPLSPARVEKNSIMWRKLSADTTKNIPVDAVIGKRQGTTLLDDIQEDYSKYSVISFISDMTNTGENKVAEDQVQFETAGLLVKQRAAQGRMTAKNKTDPTKIEKGRK</sequence>
<comment type="caution">
    <text evidence="2">The sequence shown here is derived from an EMBL/GenBank/DDBJ whole genome shotgun (WGS) entry which is preliminary data.</text>
</comment>
<feature type="region of interest" description="Disordered" evidence="1">
    <location>
        <begin position="187"/>
        <end position="208"/>
    </location>
</feature>
<evidence type="ECO:0000256" key="1">
    <source>
        <dbReference type="SAM" id="MobiDB-lite"/>
    </source>
</evidence>
<dbReference type="Proteomes" id="UP000807769">
    <property type="component" value="Unassembled WGS sequence"/>
</dbReference>
<dbReference type="RefSeq" id="XP_041192543.1">
    <property type="nucleotide sequence ID" value="XM_041332954.1"/>
</dbReference>
<dbReference type="GeneID" id="64626971"/>
<evidence type="ECO:0000313" key="3">
    <source>
        <dbReference type="Proteomes" id="UP000807769"/>
    </source>
</evidence>
<dbReference type="EMBL" id="JABBWG010000018">
    <property type="protein sequence ID" value="KAG1815612.1"/>
    <property type="molecule type" value="Genomic_DNA"/>
</dbReference>
<protein>
    <submittedName>
        <fullName evidence="2">Uncharacterized protein</fullName>
    </submittedName>
</protein>
<reference evidence="2" key="1">
    <citation type="journal article" date="2020" name="New Phytol.">
        <title>Comparative genomics reveals dynamic genome evolution in host specialist ectomycorrhizal fungi.</title>
        <authorList>
            <person name="Lofgren L.A."/>
            <person name="Nguyen N.H."/>
            <person name="Vilgalys R."/>
            <person name="Ruytinx J."/>
            <person name="Liao H.L."/>
            <person name="Branco S."/>
            <person name="Kuo A."/>
            <person name="LaButti K."/>
            <person name="Lipzen A."/>
            <person name="Andreopoulos W."/>
            <person name="Pangilinan J."/>
            <person name="Riley R."/>
            <person name="Hundley H."/>
            <person name="Na H."/>
            <person name="Barry K."/>
            <person name="Grigoriev I.V."/>
            <person name="Stajich J.E."/>
            <person name="Kennedy P.G."/>
        </authorList>
    </citation>
    <scope>NUCLEOTIDE SEQUENCE</scope>
    <source>
        <strain evidence="2">MN1</strain>
    </source>
</reference>
<feature type="compositionally biased region" description="Basic and acidic residues" evidence="1">
    <location>
        <begin position="196"/>
        <end position="208"/>
    </location>
</feature>
<evidence type="ECO:0000313" key="2">
    <source>
        <dbReference type="EMBL" id="KAG1815612.1"/>
    </source>
</evidence>
<accession>A0A9P7E9S8</accession>
<organism evidence="2 3">
    <name type="scientific">Suillus subaureus</name>
    <dbReference type="NCBI Taxonomy" id="48587"/>
    <lineage>
        <taxon>Eukaryota</taxon>
        <taxon>Fungi</taxon>
        <taxon>Dikarya</taxon>
        <taxon>Basidiomycota</taxon>
        <taxon>Agaricomycotina</taxon>
        <taxon>Agaricomycetes</taxon>
        <taxon>Agaricomycetidae</taxon>
        <taxon>Boletales</taxon>
        <taxon>Suillineae</taxon>
        <taxon>Suillaceae</taxon>
        <taxon>Suillus</taxon>
    </lineage>
</organism>
<gene>
    <name evidence="2" type="ORF">BJ212DRAFT_1300088</name>
</gene>
<keyword evidence="3" id="KW-1185">Reference proteome</keyword>
<dbReference type="AlphaFoldDB" id="A0A9P7E9S8"/>